<keyword evidence="2" id="KW-1185">Reference proteome</keyword>
<name>A0ACD5YCA8_AVESA</name>
<dbReference type="Proteomes" id="UP001732700">
    <property type="component" value="Chromosome 5D"/>
</dbReference>
<evidence type="ECO:0000313" key="1">
    <source>
        <dbReference type="EnsemblPlants" id="AVESA.00010b.r2.5DG0950400.1.CDS"/>
    </source>
</evidence>
<reference evidence="1" key="2">
    <citation type="submission" date="2025-09" db="UniProtKB">
        <authorList>
            <consortium name="EnsemblPlants"/>
        </authorList>
    </citation>
    <scope>IDENTIFICATION</scope>
</reference>
<dbReference type="EnsemblPlants" id="AVESA.00010b.r2.5DG0950400.1">
    <property type="protein sequence ID" value="AVESA.00010b.r2.5DG0950400.1.CDS"/>
    <property type="gene ID" value="AVESA.00010b.r2.5DG0950400"/>
</dbReference>
<reference evidence="1" key="1">
    <citation type="submission" date="2021-05" db="EMBL/GenBank/DDBJ databases">
        <authorList>
            <person name="Scholz U."/>
            <person name="Mascher M."/>
            <person name="Fiebig A."/>
        </authorList>
    </citation>
    <scope>NUCLEOTIDE SEQUENCE [LARGE SCALE GENOMIC DNA]</scope>
</reference>
<sequence>MDDVAASLSKKRRQGELEPKEPLASTDGSGGENTGLDLISCLPDEILGNIISLLPIKCAVRTSLLSPRWRHLWCSAPLNLVVDCSLSGQEHDRIAIVSKILATHPGPARRLSLGNDGDGICLCRDLYAKFCGWFQSPALDGLEELEVACFRNYYLYGRTRPRLPPYVLRFAPTLRIANISGCDFPENTAAAALLLPHLMQLKLFNVTISESAIQRLLAGCTVLESLELGRINGLSSVRIISPTLRTVGISVSCNNYKAELFLQEFVIEDAPCLERLIPFSRRNYQMTIRVIAAPKLTVLGCLSSEISKLVLGSIILKEMVPISLISSVRTVKVLVLESVGPNLDSVVGLLRCFPCVEKLYIMSDLCKDMENTVQYDTLDPMECLELHLKAIVLSGYKGKGPDVDFAKFFVLNAKVLEVMRFSVLGTCFKKWKANQQRRLQLNDRASKDARFDFEKADRVCRLSYNKHMHDMWMADPFDSSLCKCCGPA</sequence>
<evidence type="ECO:0000313" key="2">
    <source>
        <dbReference type="Proteomes" id="UP001732700"/>
    </source>
</evidence>
<organism evidence="1 2">
    <name type="scientific">Avena sativa</name>
    <name type="common">Oat</name>
    <dbReference type="NCBI Taxonomy" id="4498"/>
    <lineage>
        <taxon>Eukaryota</taxon>
        <taxon>Viridiplantae</taxon>
        <taxon>Streptophyta</taxon>
        <taxon>Embryophyta</taxon>
        <taxon>Tracheophyta</taxon>
        <taxon>Spermatophyta</taxon>
        <taxon>Magnoliopsida</taxon>
        <taxon>Liliopsida</taxon>
        <taxon>Poales</taxon>
        <taxon>Poaceae</taxon>
        <taxon>BOP clade</taxon>
        <taxon>Pooideae</taxon>
        <taxon>Poodae</taxon>
        <taxon>Poeae</taxon>
        <taxon>Poeae Chloroplast Group 1 (Aveneae type)</taxon>
        <taxon>Aveninae</taxon>
        <taxon>Avena</taxon>
    </lineage>
</organism>
<protein>
    <submittedName>
        <fullName evidence="1">Uncharacterized protein</fullName>
    </submittedName>
</protein>
<proteinExistence type="predicted"/>
<accession>A0ACD5YCA8</accession>